<gene>
    <name evidence="1" type="ORF">SRAA_0212</name>
</gene>
<dbReference type="Proteomes" id="UP000067461">
    <property type="component" value="Chromosome"/>
</dbReference>
<dbReference type="STRING" id="1458425.SRAA_0212"/>
<keyword evidence="1" id="KW-0132">Cell division</keyword>
<keyword evidence="2" id="KW-1185">Reference proteome</keyword>
<dbReference type="AlphaFoldDB" id="A0A060NFA9"/>
<proteinExistence type="predicted"/>
<protein>
    <submittedName>
        <fullName evidence="1">Cell division protein FtsI/penicillin-binding protein 2</fullName>
    </submittedName>
</protein>
<sequence length="179" mass="21164">MTSSFDERMRSVWTWQRTAARALDLFEREVSEQPNRHLDTRWATTEQELLGQIGHCRSELENFALLSHWAIFEEFVNDWLIRRTHWAGVSLESDDRVRKGLSRRIQHWGFEEKLIALKPILGDKLAMELNALRRWRDWVAHRKQESRPESLDFDQAQSLMIAALTRLELMPVNAAEVLL</sequence>
<organism evidence="1 2">
    <name type="scientific">Serpentinimonas raichei</name>
    <dbReference type="NCBI Taxonomy" id="1458425"/>
    <lineage>
        <taxon>Bacteria</taxon>
        <taxon>Pseudomonadati</taxon>
        <taxon>Pseudomonadota</taxon>
        <taxon>Betaproteobacteria</taxon>
        <taxon>Burkholderiales</taxon>
        <taxon>Comamonadaceae</taxon>
        <taxon>Serpentinimonas</taxon>
    </lineage>
</organism>
<evidence type="ECO:0000313" key="1">
    <source>
        <dbReference type="EMBL" id="BAO80066.1"/>
    </source>
</evidence>
<dbReference type="OrthoDB" id="9778250at2"/>
<name>A0A060NFA9_9BURK</name>
<evidence type="ECO:0000313" key="2">
    <source>
        <dbReference type="Proteomes" id="UP000067461"/>
    </source>
</evidence>
<dbReference type="HOGENOM" id="CLU_1501043_0_0_4"/>
<dbReference type="RefSeq" id="WP_052467431.1">
    <property type="nucleotide sequence ID" value="NZ_AP014568.1"/>
</dbReference>
<dbReference type="KEGG" id="cbaa:SRAA_0212"/>
<accession>A0A060NFA9</accession>
<dbReference type="EMBL" id="AP014568">
    <property type="protein sequence ID" value="BAO80066.1"/>
    <property type="molecule type" value="Genomic_DNA"/>
</dbReference>
<dbReference type="GO" id="GO:0051301">
    <property type="term" value="P:cell division"/>
    <property type="evidence" value="ECO:0007669"/>
    <property type="project" value="UniProtKB-KW"/>
</dbReference>
<reference evidence="1 2" key="1">
    <citation type="journal article" date="2014" name="Nat. Commun.">
        <title>Physiological and genomic features of highly alkaliphilic hydrogen-utilizing Betaproteobacteria from a continental serpentinizing site.</title>
        <authorList>
            <person name="Suzuki S."/>
            <person name="Kuenen J.G."/>
            <person name="Schipper K."/>
            <person name="van der Velde S."/>
            <person name="Ishii S."/>
            <person name="Wu A."/>
            <person name="Sorokin D.Y."/>
            <person name="Tenney A."/>
            <person name="Meng X.Y."/>
            <person name="Morrill P.L."/>
            <person name="Kamagata Y."/>
            <person name="Muyzer G."/>
            <person name="Nealson K.H."/>
        </authorList>
    </citation>
    <scope>NUCLEOTIDE SEQUENCE [LARGE SCALE GENOMIC DNA]</scope>
    <source>
        <strain evidence="1 2">A1</strain>
    </source>
</reference>
<keyword evidence="1" id="KW-0131">Cell cycle</keyword>